<dbReference type="GO" id="GO:0005886">
    <property type="term" value="C:plasma membrane"/>
    <property type="evidence" value="ECO:0007669"/>
    <property type="project" value="TreeGrafter"/>
</dbReference>
<dbReference type="PANTHER" id="PTHR10796">
    <property type="entry name" value="PATCHED-RELATED"/>
    <property type="match status" value="1"/>
</dbReference>
<dbReference type="GO" id="GO:0006897">
    <property type="term" value="P:endocytosis"/>
    <property type="evidence" value="ECO:0007669"/>
    <property type="project" value="TreeGrafter"/>
</dbReference>
<protein>
    <submittedName>
        <fullName evidence="1">Uncharacterized protein</fullName>
    </submittedName>
</protein>
<sequence>QNVFSSFFYFPFQILEYVSSEFPMYDADLGKNQTFYEFCHGFCQANEPVRMVYNILRILEGNVSEGIRQRVNLSYPTSEIFSTKFSLLPSFFGVEMEENGTSIKSVKLINLLFRAERHPSWTVDMVKEWEMNIEEYFSRYEHYHCCFHIWWMAADKFPSTTIKVVYL</sequence>
<name>A0AAN8FP95_TRICO</name>
<organism evidence="1 2">
    <name type="scientific">Trichostrongylus colubriformis</name>
    <name type="common">Black scour worm</name>
    <dbReference type="NCBI Taxonomy" id="6319"/>
    <lineage>
        <taxon>Eukaryota</taxon>
        <taxon>Metazoa</taxon>
        <taxon>Ecdysozoa</taxon>
        <taxon>Nematoda</taxon>
        <taxon>Chromadorea</taxon>
        <taxon>Rhabditida</taxon>
        <taxon>Rhabditina</taxon>
        <taxon>Rhabditomorpha</taxon>
        <taxon>Strongyloidea</taxon>
        <taxon>Trichostrongylidae</taxon>
        <taxon>Trichostrongylus</taxon>
    </lineage>
</organism>
<dbReference type="GO" id="GO:0030659">
    <property type="term" value="C:cytoplasmic vesicle membrane"/>
    <property type="evidence" value="ECO:0007669"/>
    <property type="project" value="TreeGrafter"/>
</dbReference>
<accession>A0AAN8FP95</accession>
<dbReference type="Proteomes" id="UP001331761">
    <property type="component" value="Unassembled WGS sequence"/>
</dbReference>
<dbReference type="GO" id="GO:0018996">
    <property type="term" value="P:molting cycle, collagen and cuticulin-based cuticle"/>
    <property type="evidence" value="ECO:0007669"/>
    <property type="project" value="TreeGrafter"/>
</dbReference>
<proteinExistence type="predicted"/>
<evidence type="ECO:0000313" key="2">
    <source>
        <dbReference type="Proteomes" id="UP001331761"/>
    </source>
</evidence>
<keyword evidence="2" id="KW-1185">Reference proteome</keyword>
<reference evidence="1 2" key="1">
    <citation type="submission" date="2019-10" db="EMBL/GenBank/DDBJ databases">
        <title>Assembly and Annotation for the nematode Trichostrongylus colubriformis.</title>
        <authorList>
            <person name="Martin J."/>
        </authorList>
    </citation>
    <scope>NUCLEOTIDE SEQUENCE [LARGE SCALE GENOMIC DNA]</scope>
    <source>
        <strain evidence="1">G859</strain>
        <tissue evidence="1">Whole worm</tissue>
    </source>
</reference>
<gene>
    <name evidence="1" type="ORF">GCK32_005187</name>
</gene>
<comment type="caution">
    <text evidence="1">The sequence shown here is derived from an EMBL/GenBank/DDBJ whole genome shotgun (WGS) entry which is preliminary data.</text>
</comment>
<dbReference type="AlphaFoldDB" id="A0AAN8FP95"/>
<evidence type="ECO:0000313" key="1">
    <source>
        <dbReference type="EMBL" id="KAK5982522.1"/>
    </source>
</evidence>
<feature type="non-terminal residue" evidence="1">
    <location>
        <position position="1"/>
    </location>
</feature>
<dbReference type="InterPro" id="IPR051697">
    <property type="entry name" value="Patched_domain-protein"/>
</dbReference>
<dbReference type="PANTHER" id="PTHR10796:SF85">
    <property type="entry name" value="SSD DOMAIN-CONTAINING PROTEIN"/>
    <property type="match status" value="1"/>
</dbReference>
<dbReference type="EMBL" id="WIXE01005026">
    <property type="protein sequence ID" value="KAK5982522.1"/>
    <property type="molecule type" value="Genomic_DNA"/>
</dbReference>